<dbReference type="Pfam" id="PF00588">
    <property type="entry name" value="SpoU_methylase"/>
    <property type="match status" value="1"/>
</dbReference>
<dbReference type="HAMAP" id="MF_01885">
    <property type="entry name" value="tRNA_methyltr_TrmL"/>
    <property type="match status" value="1"/>
</dbReference>
<comment type="similarity">
    <text evidence="6">Belongs to the class IV-like SAM-binding methyltransferase superfamily. RNA methyltransferase TrmH family. TrmL subfamily.</text>
</comment>
<organism evidence="10 11">
    <name type="scientific">Modicisalibacter xianhensis</name>
    <dbReference type="NCBI Taxonomy" id="442341"/>
    <lineage>
        <taxon>Bacteria</taxon>
        <taxon>Pseudomonadati</taxon>
        <taxon>Pseudomonadota</taxon>
        <taxon>Gammaproteobacteria</taxon>
        <taxon>Oceanospirillales</taxon>
        <taxon>Halomonadaceae</taxon>
        <taxon>Modicisalibacter</taxon>
    </lineage>
</organism>
<comment type="catalytic activity">
    <reaction evidence="6">
        <text>5-carboxymethylaminomethyluridine(34) in tRNA(Leu) + S-adenosyl-L-methionine = 5-carboxymethylaminomethyl-2'-O-methyluridine(34) in tRNA(Leu) + S-adenosyl-L-homocysteine + H(+)</text>
        <dbReference type="Rhea" id="RHEA:43088"/>
        <dbReference type="Rhea" id="RHEA-COMP:10333"/>
        <dbReference type="Rhea" id="RHEA-COMP:10334"/>
        <dbReference type="ChEBI" id="CHEBI:15378"/>
        <dbReference type="ChEBI" id="CHEBI:57856"/>
        <dbReference type="ChEBI" id="CHEBI:59789"/>
        <dbReference type="ChEBI" id="CHEBI:74508"/>
        <dbReference type="ChEBI" id="CHEBI:74511"/>
        <dbReference type="EC" id="2.1.1.207"/>
    </reaction>
</comment>
<dbReference type="SUPFAM" id="SSF75217">
    <property type="entry name" value="alpha/beta knot"/>
    <property type="match status" value="1"/>
</dbReference>
<dbReference type="GO" id="GO:0141098">
    <property type="term" value="F:tRNA (cytidine(34)-2'-O)-methyltransferase activity"/>
    <property type="evidence" value="ECO:0007669"/>
    <property type="project" value="RHEA"/>
</dbReference>
<accession>A0A4R8FL19</accession>
<evidence type="ECO:0000256" key="6">
    <source>
        <dbReference type="HAMAP-Rule" id="MF_01885"/>
    </source>
</evidence>
<dbReference type="PANTHER" id="PTHR42971:SF1">
    <property type="entry name" value="TRNA (CYTIDINE(34)-2'-O)-METHYLTRANSFERASE"/>
    <property type="match status" value="1"/>
</dbReference>
<comment type="subcellular location">
    <subcellularLocation>
        <location evidence="6">Cytoplasm</location>
    </subcellularLocation>
</comment>
<dbReference type="EC" id="2.1.1.207" evidence="6"/>
<feature type="binding site" evidence="6 7">
    <location>
        <position position="130"/>
    </location>
    <ligand>
        <name>S-adenosyl-L-methionine</name>
        <dbReference type="ChEBI" id="CHEBI:59789"/>
    </ligand>
</feature>
<dbReference type="GO" id="GO:0002132">
    <property type="term" value="P:wobble position uridine ribose methylation"/>
    <property type="evidence" value="ECO:0007669"/>
    <property type="project" value="TreeGrafter"/>
</dbReference>
<dbReference type="InterPro" id="IPR029028">
    <property type="entry name" value="Alpha/beta_knot_MTases"/>
</dbReference>
<reference evidence="10 11" key="1">
    <citation type="submission" date="2019-03" db="EMBL/GenBank/DDBJ databases">
        <title>Freshwater and sediment microbial communities from various areas in North America, analyzing microbe dynamics in response to fracking.</title>
        <authorList>
            <person name="Lamendella R."/>
        </authorList>
    </citation>
    <scope>NUCLEOTIDE SEQUENCE [LARGE SCALE GENOMIC DNA]</scope>
    <source>
        <strain evidence="10 11">6_TX</strain>
    </source>
</reference>
<evidence type="ECO:0000256" key="7">
    <source>
        <dbReference type="PIRSR" id="PIRSR029256-1"/>
    </source>
</evidence>
<evidence type="ECO:0000256" key="1">
    <source>
        <dbReference type="ARBA" id="ARBA00022490"/>
    </source>
</evidence>
<dbReference type="GO" id="GO:0042802">
    <property type="term" value="F:identical protein binding"/>
    <property type="evidence" value="ECO:0007669"/>
    <property type="project" value="UniProtKB-ARBA"/>
</dbReference>
<dbReference type="Gene3D" id="3.40.1280.10">
    <property type="match status" value="1"/>
</dbReference>
<evidence type="ECO:0000313" key="10">
    <source>
        <dbReference type="EMBL" id="TDX22861.1"/>
    </source>
</evidence>
<keyword evidence="2 6" id="KW-0489">Methyltransferase</keyword>
<dbReference type="AlphaFoldDB" id="A0A4R8FL19"/>
<comment type="caution">
    <text evidence="10">The sequence shown here is derived from an EMBL/GenBank/DDBJ whole genome shotgun (WGS) entry which is preliminary data.</text>
</comment>
<dbReference type="FunFam" id="3.40.1280.10:FF:000002">
    <property type="entry name" value="Peptidylprolyl isomerase"/>
    <property type="match status" value="1"/>
</dbReference>
<dbReference type="NCBIfam" id="TIGR00185">
    <property type="entry name" value="tRNA_yibK_trmL"/>
    <property type="match status" value="1"/>
</dbReference>
<dbReference type="PIRSF" id="PIRSF029256">
    <property type="entry name" value="SpoU_TrmH_prd"/>
    <property type="match status" value="1"/>
</dbReference>
<dbReference type="EMBL" id="SOEC01000027">
    <property type="protein sequence ID" value="TDX22861.1"/>
    <property type="molecule type" value="Genomic_DNA"/>
</dbReference>
<feature type="domain" description="tRNA/rRNA methyltransferase SpoU type" evidence="9">
    <location>
        <begin position="2"/>
        <end position="141"/>
    </location>
</feature>
<feature type="binding site" evidence="6 7">
    <location>
        <position position="78"/>
    </location>
    <ligand>
        <name>S-adenosyl-L-methionine</name>
        <dbReference type="ChEBI" id="CHEBI:59789"/>
    </ligand>
</feature>
<evidence type="ECO:0000259" key="9">
    <source>
        <dbReference type="Pfam" id="PF00588"/>
    </source>
</evidence>
<dbReference type="InterPro" id="IPR016914">
    <property type="entry name" value="TrmL"/>
</dbReference>
<feature type="region of interest" description="Disordered" evidence="8">
    <location>
        <begin position="156"/>
        <end position="187"/>
    </location>
</feature>
<comment type="catalytic activity">
    <reaction evidence="6">
        <text>cytidine(34) in tRNA + S-adenosyl-L-methionine = 2'-O-methylcytidine(34) in tRNA + S-adenosyl-L-homocysteine + H(+)</text>
        <dbReference type="Rhea" id="RHEA:43084"/>
        <dbReference type="Rhea" id="RHEA-COMP:10331"/>
        <dbReference type="Rhea" id="RHEA-COMP:10332"/>
        <dbReference type="ChEBI" id="CHEBI:15378"/>
        <dbReference type="ChEBI" id="CHEBI:57856"/>
        <dbReference type="ChEBI" id="CHEBI:59789"/>
        <dbReference type="ChEBI" id="CHEBI:74495"/>
        <dbReference type="ChEBI" id="CHEBI:82748"/>
        <dbReference type="EC" id="2.1.1.207"/>
    </reaction>
</comment>
<sequence>MLDVVLYQPEIPPNTGNLIRLCANTGFRLHLIEPLGFTLDDKRLRRAGLDYHEWARVTVHADWASFVRDVAPERVFAVSTRGRTGYHEPAYRPGDALVFGPETRGLPQAMLDALPSEQRLRIPMLPDSRSLNLSNACAILVFEAWRQLGFVGAGHPGAGHPGAGHPGAGHPDAQDVSTPLAPKPGTE</sequence>
<evidence type="ECO:0000256" key="4">
    <source>
        <dbReference type="ARBA" id="ARBA00022691"/>
    </source>
</evidence>
<feature type="compositionally biased region" description="Gly residues" evidence="8">
    <location>
        <begin position="156"/>
        <end position="167"/>
    </location>
</feature>
<gene>
    <name evidence="6" type="primary">trmL</name>
    <name evidence="10" type="ORF">DFO67_12730</name>
</gene>
<feature type="binding site" evidence="6 7">
    <location>
        <position position="100"/>
    </location>
    <ligand>
        <name>S-adenosyl-L-methionine</name>
        <dbReference type="ChEBI" id="CHEBI:59789"/>
    </ligand>
</feature>
<protein>
    <recommendedName>
        <fullName evidence="6">tRNA (cytidine(34)-2'-O)-methyltransferase</fullName>
        <ecNumber evidence="6">2.1.1.207</ecNumber>
    </recommendedName>
    <alternativeName>
        <fullName evidence="6">tRNA (cytidine/uridine-2'-O-)-methyltransferase TrmL</fullName>
    </alternativeName>
</protein>
<dbReference type="GO" id="GO:0141102">
    <property type="term" value="F:tRNA (5-carboxymethylaminomethyluridine(34)-2'-O)-methyltransferase activity"/>
    <property type="evidence" value="ECO:0007669"/>
    <property type="project" value="RHEA"/>
</dbReference>
<keyword evidence="4 6" id="KW-0949">S-adenosyl-L-methionine</keyword>
<keyword evidence="1 6" id="KW-0963">Cytoplasm</keyword>
<dbReference type="GO" id="GO:0002131">
    <property type="term" value="P:wobble position cytosine ribose methylation"/>
    <property type="evidence" value="ECO:0007669"/>
    <property type="project" value="TreeGrafter"/>
</dbReference>
<dbReference type="GO" id="GO:0003723">
    <property type="term" value="F:RNA binding"/>
    <property type="evidence" value="ECO:0007669"/>
    <property type="project" value="InterPro"/>
</dbReference>
<evidence type="ECO:0000313" key="11">
    <source>
        <dbReference type="Proteomes" id="UP000294489"/>
    </source>
</evidence>
<dbReference type="PANTHER" id="PTHR42971">
    <property type="entry name" value="TRNA (CYTIDINE(34)-2'-O)-METHYLTRANSFERASE"/>
    <property type="match status" value="1"/>
</dbReference>
<proteinExistence type="inferred from homology"/>
<dbReference type="GO" id="GO:0005737">
    <property type="term" value="C:cytoplasm"/>
    <property type="evidence" value="ECO:0007669"/>
    <property type="project" value="UniProtKB-SubCell"/>
</dbReference>
<comment type="subunit">
    <text evidence="6">Homodimer.</text>
</comment>
<evidence type="ECO:0000256" key="5">
    <source>
        <dbReference type="ARBA" id="ARBA00022694"/>
    </source>
</evidence>
<dbReference type="InterPro" id="IPR029026">
    <property type="entry name" value="tRNA_m1G_MTases_N"/>
</dbReference>
<dbReference type="CDD" id="cd18094">
    <property type="entry name" value="SpoU-like_TrmL"/>
    <property type="match status" value="1"/>
</dbReference>
<comment type="function">
    <text evidence="6">Methylates the ribose at the nucleotide 34 wobble position in the two leucyl isoacceptors tRNA(Leu)(CmAA) and tRNA(Leu)(cmnm5UmAA). Catalyzes the methyl transfer from S-adenosyl-L-methionine to the 2'-OH of the wobble nucleotide.</text>
</comment>
<name>A0A4R8FL19_9GAMM</name>
<feature type="binding site" evidence="6 7">
    <location>
        <position position="122"/>
    </location>
    <ligand>
        <name>S-adenosyl-L-methionine</name>
        <dbReference type="ChEBI" id="CHEBI:59789"/>
    </ligand>
</feature>
<evidence type="ECO:0000256" key="2">
    <source>
        <dbReference type="ARBA" id="ARBA00022603"/>
    </source>
</evidence>
<dbReference type="InterPro" id="IPR001537">
    <property type="entry name" value="SpoU_MeTrfase"/>
</dbReference>
<evidence type="ECO:0000256" key="3">
    <source>
        <dbReference type="ARBA" id="ARBA00022679"/>
    </source>
</evidence>
<keyword evidence="3 6" id="KW-0808">Transferase</keyword>
<dbReference type="RefSeq" id="WP_243836349.1">
    <property type="nucleotide sequence ID" value="NZ_SOEC01000027.1"/>
</dbReference>
<keyword evidence="5 6" id="KW-0819">tRNA processing</keyword>
<dbReference type="Proteomes" id="UP000294489">
    <property type="component" value="Unassembled WGS sequence"/>
</dbReference>
<evidence type="ECO:0000256" key="8">
    <source>
        <dbReference type="SAM" id="MobiDB-lite"/>
    </source>
</evidence>